<evidence type="ECO:0000313" key="2">
    <source>
        <dbReference type="Proteomes" id="UP001140817"/>
    </source>
</evidence>
<dbReference type="RefSeq" id="WP_257560400.1">
    <property type="nucleotide sequence ID" value="NZ_JANKBY010000090.1"/>
</dbReference>
<dbReference type="InterPro" id="IPR023198">
    <property type="entry name" value="PGP-like_dom2"/>
</dbReference>
<dbReference type="InterPro" id="IPR041492">
    <property type="entry name" value="HAD_2"/>
</dbReference>
<gene>
    <name evidence="1" type="ORF">NSA58_09040</name>
</gene>
<keyword evidence="1" id="KW-0378">Hydrolase</keyword>
<dbReference type="AlphaFoldDB" id="A0A9X2S3C6"/>
<dbReference type="Proteomes" id="UP001140817">
    <property type="component" value="Unassembled WGS sequence"/>
</dbReference>
<dbReference type="PANTHER" id="PTHR43434">
    <property type="entry name" value="PHOSPHOGLYCOLATE PHOSPHATASE"/>
    <property type="match status" value="1"/>
</dbReference>
<dbReference type="InterPro" id="IPR006439">
    <property type="entry name" value="HAD-SF_hydro_IA"/>
</dbReference>
<dbReference type="Pfam" id="PF13419">
    <property type="entry name" value="HAD_2"/>
    <property type="match status" value="1"/>
</dbReference>
<reference evidence="1" key="1">
    <citation type="submission" date="2022-07" db="EMBL/GenBank/DDBJ databases">
        <title>Enhanced cultured diversity of the mouse gut microbiota enables custom-made synthetic communities.</title>
        <authorList>
            <person name="Afrizal A."/>
        </authorList>
    </citation>
    <scope>NUCLEOTIDE SEQUENCE</scope>
    <source>
        <strain evidence="1">DSM 29186</strain>
    </source>
</reference>
<dbReference type="InterPro" id="IPR036412">
    <property type="entry name" value="HAD-like_sf"/>
</dbReference>
<dbReference type="EMBL" id="JANKBY010000090">
    <property type="protein sequence ID" value="MCR1822932.1"/>
    <property type="molecule type" value="Genomic_DNA"/>
</dbReference>
<name>A0A9X2S3C6_9FIRM</name>
<proteinExistence type="predicted"/>
<dbReference type="SFLD" id="SFLDG01129">
    <property type="entry name" value="C1.5:_HAD__Beta-PGM__Phosphata"/>
    <property type="match status" value="1"/>
</dbReference>
<dbReference type="Gene3D" id="3.40.50.1000">
    <property type="entry name" value="HAD superfamily/HAD-like"/>
    <property type="match status" value="1"/>
</dbReference>
<accession>A0A9X2S3C6</accession>
<organism evidence="1 2">
    <name type="scientific">Terrisporobacter muris</name>
    <dbReference type="NCBI Taxonomy" id="2963284"/>
    <lineage>
        <taxon>Bacteria</taxon>
        <taxon>Bacillati</taxon>
        <taxon>Bacillota</taxon>
        <taxon>Clostridia</taxon>
        <taxon>Peptostreptococcales</taxon>
        <taxon>Peptostreptococcaceae</taxon>
        <taxon>Terrisporobacter</taxon>
    </lineage>
</organism>
<dbReference type="Gene3D" id="1.10.150.240">
    <property type="entry name" value="Putative phosphatase, domain 2"/>
    <property type="match status" value="1"/>
</dbReference>
<dbReference type="InterPro" id="IPR050155">
    <property type="entry name" value="HAD-like_hydrolase_sf"/>
</dbReference>
<dbReference type="GO" id="GO:0008967">
    <property type="term" value="F:phosphoglycolate phosphatase activity"/>
    <property type="evidence" value="ECO:0007669"/>
    <property type="project" value="TreeGrafter"/>
</dbReference>
<evidence type="ECO:0000313" key="1">
    <source>
        <dbReference type="EMBL" id="MCR1822932.1"/>
    </source>
</evidence>
<dbReference type="InterPro" id="IPR023214">
    <property type="entry name" value="HAD_sf"/>
</dbReference>
<protein>
    <submittedName>
        <fullName evidence="1">HAD family hydrolase</fullName>
    </submittedName>
</protein>
<sequence length="245" mass="28299">MNICGIIWDYDGTIINSATKNIEVTIEVLKHFDKDIEKHLPQALQTYENYQKANHMYKNWRELYVKSYNLKEEQLDEAGSLWTPEQLKNKTIPSMFEGMAQLFHKLEHVKMGICSQNSNKNIKETLKHYGVDHCFDAIIGYDDISGSEQKPDPTGFLKCVDSLNLNNKNGTFIYIGDHSEDVVFGKNAQEALKGHNVNVICITVDYLNLNLNTYKKWSKQPDYFVQTAYELDSILDNLLNFDTKK</sequence>
<dbReference type="GO" id="GO:0006281">
    <property type="term" value="P:DNA repair"/>
    <property type="evidence" value="ECO:0007669"/>
    <property type="project" value="TreeGrafter"/>
</dbReference>
<dbReference type="PANTHER" id="PTHR43434:SF1">
    <property type="entry name" value="PHOSPHOGLYCOLATE PHOSPHATASE"/>
    <property type="match status" value="1"/>
</dbReference>
<dbReference type="NCBIfam" id="TIGR01549">
    <property type="entry name" value="HAD-SF-IA-v1"/>
    <property type="match status" value="1"/>
</dbReference>
<comment type="caution">
    <text evidence="1">The sequence shown here is derived from an EMBL/GenBank/DDBJ whole genome shotgun (WGS) entry which is preliminary data.</text>
</comment>
<dbReference type="SFLD" id="SFLDS00003">
    <property type="entry name" value="Haloacid_Dehalogenase"/>
    <property type="match status" value="1"/>
</dbReference>
<keyword evidence="2" id="KW-1185">Reference proteome</keyword>
<dbReference type="SUPFAM" id="SSF56784">
    <property type="entry name" value="HAD-like"/>
    <property type="match status" value="1"/>
</dbReference>